<dbReference type="Gene3D" id="3.40.630.30">
    <property type="match status" value="1"/>
</dbReference>
<keyword evidence="7" id="KW-0862">Zinc</keyword>
<keyword evidence="6" id="KW-0863">Zinc-finger</keyword>
<dbReference type="PANTHER" id="PTHR45884">
    <property type="entry name" value="N-ACETYLTRANSFERASE ECO"/>
    <property type="match status" value="1"/>
</dbReference>
<evidence type="ECO:0000256" key="8">
    <source>
        <dbReference type="ARBA" id="ARBA00023242"/>
    </source>
</evidence>
<organism evidence="13 14">
    <name type="scientific">Australozyma saopauloensis</name>
    <dbReference type="NCBI Taxonomy" id="291208"/>
    <lineage>
        <taxon>Eukaryota</taxon>
        <taxon>Fungi</taxon>
        <taxon>Dikarya</taxon>
        <taxon>Ascomycota</taxon>
        <taxon>Saccharomycotina</taxon>
        <taxon>Pichiomycetes</taxon>
        <taxon>Metschnikowiaceae</taxon>
        <taxon>Australozyma</taxon>
    </lineage>
</organism>
<keyword evidence="10" id="KW-0012">Acyltransferase</keyword>
<evidence type="ECO:0000256" key="9">
    <source>
        <dbReference type="ARBA" id="ARBA00023306"/>
    </source>
</evidence>
<keyword evidence="8" id="KW-0539">Nucleus</keyword>
<dbReference type="GO" id="GO:0008270">
    <property type="term" value="F:zinc ion binding"/>
    <property type="evidence" value="ECO:0007669"/>
    <property type="project" value="UniProtKB-KW"/>
</dbReference>
<dbReference type="RefSeq" id="XP_062876394.1">
    <property type="nucleotide sequence ID" value="XM_063020324.1"/>
</dbReference>
<evidence type="ECO:0000256" key="1">
    <source>
        <dbReference type="ARBA" id="ARBA00004123"/>
    </source>
</evidence>
<keyword evidence="14" id="KW-1185">Reference proteome</keyword>
<keyword evidence="4" id="KW-0808">Transferase</keyword>
<evidence type="ECO:0000313" key="14">
    <source>
        <dbReference type="Proteomes" id="UP001338582"/>
    </source>
</evidence>
<dbReference type="PROSITE" id="PS51186">
    <property type="entry name" value="GNAT"/>
    <property type="match status" value="1"/>
</dbReference>
<evidence type="ECO:0000256" key="7">
    <source>
        <dbReference type="ARBA" id="ARBA00022833"/>
    </source>
</evidence>
<dbReference type="GeneID" id="88172330"/>
<dbReference type="GO" id="GO:0005634">
    <property type="term" value="C:nucleus"/>
    <property type="evidence" value="ECO:0007669"/>
    <property type="project" value="UniProtKB-SubCell"/>
</dbReference>
<evidence type="ECO:0000256" key="6">
    <source>
        <dbReference type="ARBA" id="ARBA00022771"/>
    </source>
</evidence>
<dbReference type="InterPro" id="IPR028005">
    <property type="entry name" value="AcTrfase_ESCO_Znf_dom"/>
</dbReference>
<evidence type="ECO:0000256" key="3">
    <source>
        <dbReference type="ARBA" id="ARBA00022043"/>
    </source>
</evidence>
<feature type="domain" description="N-acetyltransferase" evidence="12">
    <location>
        <begin position="91"/>
        <end position="247"/>
    </location>
</feature>
<evidence type="ECO:0000256" key="5">
    <source>
        <dbReference type="ARBA" id="ARBA00022723"/>
    </source>
</evidence>
<sequence length="248" mass="28039">MYTRQLKRLGQGRLNLALATNPTTCKTCGMNYYSYMEKDNSIHRKYHDTFVNGPRCDLEGNGSNNSCREFRILLGNKSMECRMYCVNKNSLRLVKRIETLLDMVNKELNAPAGSEAWKIIADDSVAGHAFVAVIEKRIVGLCVTEPIHDTAKQARWMLDRTQEVVPKQVNNRAKVGISRIWVAPKWRRHGIAQQLLGCVLTALIFAMTLQKHDIAFSQPSFAGGKLARQFNGVKHKSGETLIPVYLEE</sequence>
<evidence type="ECO:0000256" key="4">
    <source>
        <dbReference type="ARBA" id="ARBA00022679"/>
    </source>
</evidence>
<proteinExistence type="inferred from homology"/>
<dbReference type="GO" id="GO:0061733">
    <property type="term" value="F:protein-lysine-acetyltransferase activity"/>
    <property type="evidence" value="ECO:0007669"/>
    <property type="project" value="TreeGrafter"/>
</dbReference>
<comment type="subcellular location">
    <subcellularLocation>
        <location evidence="1">Nucleus</location>
    </subcellularLocation>
</comment>
<dbReference type="Pfam" id="PF13880">
    <property type="entry name" value="Acetyltransf_13"/>
    <property type="match status" value="1"/>
</dbReference>
<keyword evidence="9" id="KW-0131">Cell cycle</keyword>
<dbReference type="SUPFAM" id="SSF55729">
    <property type="entry name" value="Acyl-CoA N-acyltransferases (Nat)"/>
    <property type="match status" value="1"/>
</dbReference>
<evidence type="ECO:0000313" key="13">
    <source>
        <dbReference type="EMBL" id="WPK24010.1"/>
    </source>
</evidence>
<dbReference type="CDD" id="cd04301">
    <property type="entry name" value="NAT_SF"/>
    <property type="match status" value="1"/>
</dbReference>
<dbReference type="InterPro" id="IPR028009">
    <property type="entry name" value="ESCO_Acetyltransf_dom"/>
</dbReference>
<dbReference type="InterPro" id="IPR000182">
    <property type="entry name" value="GNAT_dom"/>
</dbReference>
<name>A0AAX4H609_9ASCO</name>
<dbReference type="AlphaFoldDB" id="A0AAX4H609"/>
<keyword evidence="5" id="KW-0479">Metal-binding</keyword>
<dbReference type="GO" id="GO:0007064">
    <property type="term" value="P:mitotic sister chromatid cohesion"/>
    <property type="evidence" value="ECO:0007669"/>
    <property type="project" value="TreeGrafter"/>
</dbReference>
<comment type="similarity">
    <text evidence="2">Belongs to the acetyltransferase family. ECO subfamily.</text>
</comment>
<dbReference type="Pfam" id="PF13878">
    <property type="entry name" value="zf-C2H2_3"/>
    <property type="match status" value="1"/>
</dbReference>
<dbReference type="EMBL" id="CP138895">
    <property type="protein sequence ID" value="WPK24010.1"/>
    <property type="molecule type" value="Genomic_DNA"/>
</dbReference>
<dbReference type="KEGG" id="asau:88172330"/>
<evidence type="ECO:0000259" key="12">
    <source>
        <dbReference type="PROSITE" id="PS51186"/>
    </source>
</evidence>
<gene>
    <name evidence="13" type="ORF">PUMCH_001264</name>
</gene>
<accession>A0AAX4H609</accession>
<reference evidence="13 14" key="1">
    <citation type="submission" date="2023-10" db="EMBL/GenBank/DDBJ databases">
        <title>Draft Genome Sequence of Candida saopaulonensis from a very Premature Infant with Sepsis.</title>
        <authorList>
            <person name="Ning Y."/>
            <person name="Dai R."/>
            <person name="Xiao M."/>
            <person name="Xu Y."/>
            <person name="Yan Q."/>
            <person name="Zhang L."/>
        </authorList>
    </citation>
    <scope>NUCLEOTIDE SEQUENCE [LARGE SCALE GENOMIC DNA]</scope>
    <source>
        <strain evidence="13 14">19XY460</strain>
    </source>
</reference>
<dbReference type="PANTHER" id="PTHR45884:SF2">
    <property type="entry name" value="N-ACETYLTRANSFERASE ECO"/>
    <property type="match status" value="1"/>
</dbReference>
<protein>
    <recommendedName>
        <fullName evidence="3">N-acetyltransferase ECO1</fullName>
    </recommendedName>
    <alternativeName>
        <fullName evidence="11">Establishment of cohesion protein 1</fullName>
    </alternativeName>
</protein>
<evidence type="ECO:0000256" key="10">
    <source>
        <dbReference type="ARBA" id="ARBA00023315"/>
    </source>
</evidence>
<dbReference type="GO" id="GO:0000785">
    <property type="term" value="C:chromatin"/>
    <property type="evidence" value="ECO:0007669"/>
    <property type="project" value="TreeGrafter"/>
</dbReference>
<dbReference type="InterPro" id="IPR016181">
    <property type="entry name" value="Acyl_CoA_acyltransferase"/>
</dbReference>
<evidence type="ECO:0000256" key="2">
    <source>
        <dbReference type="ARBA" id="ARBA00005816"/>
    </source>
</evidence>
<dbReference type="Proteomes" id="UP001338582">
    <property type="component" value="Chromosome 2"/>
</dbReference>
<evidence type="ECO:0000256" key="11">
    <source>
        <dbReference type="ARBA" id="ARBA00032212"/>
    </source>
</evidence>